<name>A0A381XA00_9ZZZZ</name>
<protein>
    <submittedName>
        <fullName evidence="1">Uncharacterized protein</fullName>
    </submittedName>
</protein>
<proteinExistence type="predicted"/>
<accession>A0A381XA00</accession>
<evidence type="ECO:0000313" key="1">
    <source>
        <dbReference type="EMBL" id="SVA61498.1"/>
    </source>
</evidence>
<gene>
    <name evidence="1" type="ORF">METZ01_LOCUS114352</name>
</gene>
<organism evidence="1">
    <name type="scientific">marine metagenome</name>
    <dbReference type="NCBI Taxonomy" id="408172"/>
    <lineage>
        <taxon>unclassified sequences</taxon>
        <taxon>metagenomes</taxon>
        <taxon>ecological metagenomes</taxon>
    </lineage>
</organism>
<dbReference type="AlphaFoldDB" id="A0A381XA00"/>
<reference evidence="1" key="1">
    <citation type="submission" date="2018-05" db="EMBL/GenBank/DDBJ databases">
        <authorList>
            <person name="Lanie J.A."/>
            <person name="Ng W.-L."/>
            <person name="Kazmierczak K.M."/>
            <person name="Andrzejewski T.M."/>
            <person name="Davidsen T.M."/>
            <person name="Wayne K.J."/>
            <person name="Tettelin H."/>
            <person name="Glass J.I."/>
            <person name="Rusch D."/>
            <person name="Podicherti R."/>
            <person name="Tsui H.-C.T."/>
            <person name="Winkler M.E."/>
        </authorList>
    </citation>
    <scope>NUCLEOTIDE SEQUENCE</scope>
</reference>
<dbReference type="EMBL" id="UINC01014420">
    <property type="protein sequence ID" value="SVA61498.1"/>
    <property type="molecule type" value="Genomic_DNA"/>
</dbReference>
<sequence length="255" mass="28814">MESIRQALAKEVARGRCGVSVDAIDSWIKQIVDHLGLPVRKSETPSPDHLGDVRLTLSDESLVWIEVKAQTTKQFSDLVQADWVRDETDTLRWLVKYDEQFHELTSDAVIEQLGILQPAAEYFGSWGFADLWLADLGLLHSRSRRITAEVHEPHDLPNFLARKFLLHVSNEGARLVRLDQLHCVQDVIAGAEPFRVLAPGSSSDTKLWLSTEGPPQRGSIDFIYYTGYRSGVLGRHKLHHHAVDRSSAVHEVREQ</sequence>